<dbReference type="PROSITE" id="PS50812">
    <property type="entry name" value="PWWP"/>
    <property type="match status" value="1"/>
</dbReference>
<dbReference type="EMBL" id="CYKH01002065">
    <property type="protein sequence ID" value="CUG92610.1"/>
    <property type="molecule type" value="Genomic_DNA"/>
</dbReference>
<proteinExistence type="predicted"/>
<name>A0A0S4JVK5_BODSA</name>
<gene>
    <name evidence="3" type="ORF">BSAL_38475</name>
</gene>
<organism evidence="3 4">
    <name type="scientific">Bodo saltans</name>
    <name type="common">Flagellated protozoan</name>
    <dbReference type="NCBI Taxonomy" id="75058"/>
    <lineage>
        <taxon>Eukaryota</taxon>
        <taxon>Discoba</taxon>
        <taxon>Euglenozoa</taxon>
        <taxon>Kinetoplastea</taxon>
        <taxon>Metakinetoplastina</taxon>
        <taxon>Eubodonida</taxon>
        <taxon>Bodonidae</taxon>
        <taxon>Bodo</taxon>
    </lineage>
</organism>
<reference evidence="4" key="1">
    <citation type="submission" date="2015-09" db="EMBL/GenBank/DDBJ databases">
        <authorList>
            <consortium name="Pathogen Informatics"/>
        </authorList>
    </citation>
    <scope>NUCLEOTIDE SEQUENCE [LARGE SCALE GENOMIC DNA]</scope>
    <source>
        <strain evidence="4">Lake Konstanz</strain>
    </source>
</reference>
<protein>
    <recommendedName>
        <fullName evidence="2">PWWP domain-containing protein</fullName>
    </recommendedName>
</protein>
<dbReference type="SUPFAM" id="SSF63748">
    <property type="entry name" value="Tudor/PWWP/MBT"/>
    <property type="match status" value="1"/>
</dbReference>
<dbReference type="Proteomes" id="UP000051952">
    <property type="component" value="Unassembled WGS sequence"/>
</dbReference>
<dbReference type="InterPro" id="IPR000313">
    <property type="entry name" value="PWWP_dom"/>
</dbReference>
<feature type="region of interest" description="Disordered" evidence="1">
    <location>
        <begin position="102"/>
        <end position="127"/>
    </location>
</feature>
<keyword evidence="4" id="KW-1185">Reference proteome</keyword>
<dbReference type="AlphaFoldDB" id="A0A0S4JVK5"/>
<evidence type="ECO:0000313" key="4">
    <source>
        <dbReference type="Proteomes" id="UP000051952"/>
    </source>
</evidence>
<evidence type="ECO:0000313" key="3">
    <source>
        <dbReference type="EMBL" id="CUG92610.1"/>
    </source>
</evidence>
<feature type="domain" description="PWWP" evidence="2">
    <location>
        <begin position="3"/>
        <end position="63"/>
    </location>
</feature>
<sequence>MEPQTLVWIKIDGYPWWPAIVADHVASGVELPEGKDTLVQFLGSGDAGFVMSSASEEVVLFRGAEDEEKVKESSADASCEQAVQEALALWQAALDEAVSAAVEGAADGGSSSSDEEAAVVEGKSERK</sequence>
<feature type="non-terminal residue" evidence="3">
    <location>
        <position position="127"/>
    </location>
</feature>
<evidence type="ECO:0000259" key="2">
    <source>
        <dbReference type="PROSITE" id="PS50812"/>
    </source>
</evidence>
<dbReference type="VEuPathDB" id="TriTrypDB:BSAL_38475"/>
<feature type="compositionally biased region" description="Low complexity" evidence="1">
    <location>
        <begin position="102"/>
        <end position="112"/>
    </location>
</feature>
<evidence type="ECO:0000256" key="1">
    <source>
        <dbReference type="SAM" id="MobiDB-lite"/>
    </source>
</evidence>
<dbReference type="Gene3D" id="2.30.30.140">
    <property type="match status" value="1"/>
</dbReference>
<accession>A0A0S4JVK5</accession>
<dbReference type="Pfam" id="PF00855">
    <property type="entry name" value="PWWP"/>
    <property type="match status" value="1"/>
</dbReference>
<dbReference type="OrthoDB" id="272365at2759"/>
<dbReference type="CDD" id="cd05162">
    <property type="entry name" value="PWWP"/>
    <property type="match status" value="1"/>
</dbReference>